<accession>A0A410MJE7</accession>
<dbReference type="RefSeq" id="WP_128527092.1">
    <property type="nucleotide sequence ID" value="NZ_CP026119.1"/>
</dbReference>
<evidence type="ECO:0008006" key="3">
    <source>
        <dbReference type="Google" id="ProtNLM"/>
    </source>
</evidence>
<dbReference type="KEGG" id="hli:HLI_20965"/>
<protein>
    <recommendedName>
        <fullName evidence="3">N-acetyltransferase domain-containing protein</fullName>
    </recommendedName>
</protein>
<dbReference type="Proteomes" id="UP000287756">
    <property type="component" value="Plasmid pLDW-31"/>
</dbReference>
<evidence type="ECO:0000313" key="1">
    <source>
        <dbReference type="EMBL" id="QAS54864.1"/>
    </source>
</evidence>
<evidence type="ECO:0000313" key="2">
    <source>
        <dbReference type="Proteomes" id="UP000287756"/>
    </source>
</evidence>
<dbReference type="AlphaFoldDB" id="A0A410MJE7"/>
<keyword evidence="1" id="KW-0614">Plasmid</keyword>
<name>A0A410MJE7_9BACI</name>
<organism evidence="1 2">
    <name type="scientific">Halobacillus litoralis</name>
    <dbReference type="NCBI Taxonomy" id="45668"/>
    <lineage>
        <taxon>Bacteria</taxon>
        <taxon>Bacillati</taxon>
        <taxon>Bacillota</taxon>
        <taxon>Bacilli</taxon>
        <taxon>Bacillales</taxon>
        <taxon>Bacillaceae</taxon>
        <taxon>Halobacillus</taxon>
    </lineage>
</organism>
<dbReference type="EMBL" id="CP026119">
    <property type="protein sequence ID" value="QAS54864.1"/>
    <property type="molecule type" value="Genomic_DNA"/>
</dbReference>
<dbReference type="Gene3D" id="3.40.630.30">
    <property type="match status" value="1"/>
</dbReference>
<reference evidence="1 2" key="1">
    <citation type="submission" date="2018-01" db="EMBL/GenBank/DDBJ databases">
        <title>The whole genome sequencing and assembly of Halobacillus litoralis ERB031 strain.</title>
        <authorList>
            <person name="Lee S.-J."/>
            <person name="Park M.-K."/>
            <person name="Kim J.-Y."/>
            <person name="Lee Y.-J."/>
            <person name="Yi H."/>
            <person name="Bahn Y.-S."/>
            <person name="Kim J.F."/>
            <person name="Lee D.-W."/>
        </authorList>
    </citation>
    <scope>NUCLEOTIDE SEQUENCE [LARGE SCALE GENOMIC DNA]</scope>
    <source>
        <strain evidence="1 2">ERB 031</strain>
        <plasmid evidence="2">pldw-31</plasmid>
    </source>
</reference>
<dbReference type="Pfam" id="PF12746">
    <property type="entry name" value="GNAT_acetyltran"/>
    <property type="match status" value="1"/>
</dbReference>
<dbReference type="OrthoDB" id="7054616at2"/>
<dbReference type="InterPro" id="IPR027365">
    <property type="entry name" value="GNAT_acetyltra_YdfB-like"/>
</dbReference>
<gene>
    <name evidence="1" type="ORF">HLI_20965</name>
</gene>
<geneLocation type="plasmid" evidence="2">
    <name>pldw-31</name>
</geneLocation>
<sequence length="48" mass="5558">MSKDFINHSIEHALIPRWDYDVSNSSSIKLVEKLGFSNPSTYSVFKIR</sequence>
<proteinExistence type="predicted"/>